<dbReference type="Pfam" id="PF17119">
    <property type="entry name" value="MMU163"/>
    <property type="match status" value="1"/>
</dbReference>
<dbReference type="HOGENOM" id="CLU_053544_1_0_1"/>
<evidence type="ECO:0000313" key="2">
    <source>
        <dbReference type="EMBL" id="EZF55679.1"/>
    </source>
</evidence>
<feature type="compositionally biased region" description="Polar residues" evidence="1">
    <location>
        <begin position="242"/>
        <end position="254"/>
    </location>
</feature>
<dbReference type="EMBL" id="KK207746">
    <property type="protein sequence ID" value="EZF55679.1"/>
    <property type="molecule type" value="Genomic_DNA"/>
</dbReference>
<feature type="compositionally biased region" description="Basic and acidic residues" evidence="1">
    <location>
        <begin position="215"/>
        <end position="241"/>
    </location>
</feature>
<evidence type="ECO:0008006" key="3">
    <source>
        <dbReference type="Google" id="ProtNLM"/>
    </source>
</evidence>
<accession>A0A022WBK2</accession>
<dbReference type="PANTHER" id="PTHR31094:SF2">
    <property type="entry name" value="RIKEN CDNA 2310061I04 GENE"/>
    <property type="match status" value="1"/>
</dbReference>
<name>A0A022WBK2_TRIRU</name>
<dbReference type="InterPro" id="IPR031342">
    <property type="entry name" value="Mug163-like"/>
</dbReference>
<dbReference type="Proteomes" id="UP000023758">
    <property type="component" value="Unassembled WGS sequence"/>
</dbReference>
<dbReference type="PANTHER" id="PTHR31094">
    <property type="entry name" value="RIKEN CDNA 2310061I04 GENE"/>
    <property type="match status" value="1"/>
</dbReference>
<reference evidence="2" key="1">
    <citation type="submission" date="2014-02" db="EMBL/GenBank/DDBJ databases">
        <title>The Genome Sequence of Trichophyton rubrum (morphotype fischeri) CBS 288.86.</title>
        <authorList>
            <consortium name="The Broad Institute Genomics Platform"/>
            <person name="Cuomo C.A."/>
            <person name="White T.C."/>
            <person name="Graser Y."/>
            <person name="Martinez-Rossi N."/>
            <person name="Heitman J."/>
            <person name="Young S.K."/>
            <person name="Zeng Q."/>
            <person name="Gargeya S."/>
            <person name="Abouelleil A."/>
            <person name="Alvarado L."/>
            <person name="Chapman S.B."/>
            <person name="Gainer-Dewar J."/>
            <person name="Goldberg J."/>
            <person name="Griggs A."/>
            <person name="Gujja S."/>
            <person name="Hansen M."/>
            <person name="Howarth C."/>
            <person name="Imamovic A."/>
            <person name="Larimer J."/>
            <person name="Martinez D."/>
            <person name="Murphy C."/>
            <person name="Pearson M.D."/>
            <person name="Persinoti G."/>
            <person name="Poon T."/>
            <person name="Priest M."/>
            <person name="Roberts A.D."/>
            <person name="Saif S."/>
            <person name="Shea T.D."/>
            <person name="Sykes S.N."/>
            <person name="Wortman J."/>
            <person name="Nusbaum C."/>
            <person name="Birren B."/>
        </authorList>
    </citation>
    <scope>NUCLEOTIDE SEQUENCE [LARGE SCALE GENOMIC DNA]</scope>
    <source>
        <strain evidence="2">CBS 288.86</strain>
    </source>
</reference>
<dbReference type="OrthoDB" id="5329385at2759"/>
<dbReference type="InterPro" id="IPR018790">
    <property type="entry name" value="DUF2358"/>
</dbReference>
<feature type="region of interest" description="Disordered" evidence="1">
    <location>
        <begin position="215"/>
        <end position="254"/>
    </location>
</feature>
<evidence type="ECO:0000256" key="1">
    <source>
        <dbReference type="SAM" id="MobiDB-lite"/>
    </source>
</evidence>
<organism evidence="2">
    <name type="scientific">Trichophyton rubrum CBS 288.86</name>
    <dbReference type="NCBI Taxonomy" id="1215330"/>
    <lineage>
        <taxon>Eukaryota</taxon>
        <taxon>Fungi</taxon>
        <taxon>Dikarya</taxon>
        <taxon>Ascomycota</taxon>
        <taxon>Pezizomycotina</taxon>
        <taxon>Eurotiomycetes</taxon>
        <taxon>Eurotiomycetidae</taxon>
        <taxon>Onygenales</taxon>
        <taxon>Arthrodermataceae</taxon>
        <taxon>Trichophyton</taxon>
    </lineage>
</organism>
<protein>
    <recommendedName>
        <fullName evidence="3">Chromosome transmission fidelity protein 4</fullName>
    </recommendedName>
</protein>
<dbReference type="AlphaFoldDB" id="A0A022WBK2"/>
<proteinExistence type="predicted"/>
<sequence>MAKHLTHQIAFPPSLKPNPGQLNRYVTRVSSQTGSLAQIAQRSSRWNHEPLSHNRSLAQLSPIQPDGPWITAVSSTHFSQSNLAAQYGEPHGDGDHKSPDERIVKLGKTLRTLSKQLPTILVNALPQEILSPSISLHLFPSTHPHLPTVKGRVPYRAALWTAPVAWGSVPIIGNVNLRIVSERVVPTGVANESDRNDSPGGEKLVVRWVTEGADRPASKVGRGSEVDDYITPDRAHREQSTNKESPMSSSSAISGTNRGLSMLLGGEMPIFKLGKEEQFTGLFIFTFDEEGRIATHTIEHADEGNGWDRTAKVVTLTDWLLGKAKGSASGQIVPPQPAFVAGKARETSRPRYRFGPFEI</sequence>
<gene>
    <name evidence="2" type="ORF">H103_01742</name>
</gene>